<dbReference type="PRINTS" id="PR00821">
    <property type="entry name" value="TAGLIPASE"/>
</dbReference>
<evidence type="ECO:0000256" key="1">
    <source>
        <dbReference type="ARBA" id="ARBA00004613"/>
    </source>
</evidence>
<gene>
    <name evidence="6" type="ORF">GSOID_T00017953001</name>
</gene>
<feature type="domain" description="Lipase" evidence="5">
    <location>
        <begin position="57"/>
        <end position="236"/>
    </location>
</feature>
<proteinExistence type="inferred from homology"/>
<dbReference type="PANTHER" id="PTHR11610">
    <property type="entry name" value="LIPASE"/>
    <property type="match status" value="1"/>
</dbReference>
<comment type="subcellular location">
    <subcellularLocation>
        <location evidence="1">Secreted</location>
    </subcellularLocation>
</comment>
<name>E4XQK0_OIKDI</name>
<evidence type="ECO:0000313" key="6">
    <source>
        <dbReference type="EMBL" id="CBY12086.1"/>
    </source>
</evidence>
<dbReference type="InterPro" id="IPR000734">
    <property type="entry name" value="TAG_lipase"/>
</dbReference>
<organism evidence="6 7">
    <name type="scientific">Oikopleura dioica</name>
    <name type="common">Tunicate</name>
    <dbReference type="NCBI Taxonomy" id="34765"/>
    <lineage>
        <taxon>Eukaryota</taxon>
        <taxon>Metazoa</taxon>
        <taxon>Chordata</taxon>
        <taxon>Tunicata</taxon>
        <taxon>Appendicularia</taxon>
        <taxon>Copelata</taxon>
        <taxon>Oikopleuridae</taxon>
        <taxon>Oikopleura</taxon>
    </lineage>
</organism>
<comment type="similarity">
    <text evidence="2 4">Belongs to the AB hydrolase superfamily. Lipase family.</text>
</comment>
<dbReference type="InterPro" id="IPR013818">
    <property type="entry name" value="Lipase"/>
</dbReference>
<keyword evidence="3" id="KW-0964">Secreted</keyword>
<dbReference type="Pfam" id="PF00151">
    <property type="entry name" value="Lipase"/>
    <property type="match status" value="1"/>
</dbReference>
<dbReference type="OrthoDB" id="199913at2759"/>
<dbReference type="InParanoid" id="E4XQK0"/>
<protein>
    <recommendedName>
        <fullName evidence="5">Lipase domain-containing protein</fullName>
    </recommendedName>
</protein>
<evidence type="ECO:0000259" key="5">
    <source>
        <dbReference type="Pfam" id="PF00151"/>
    </source>
</evidence>
<dbReference type="EMBL" id="FN653106">
    <property type="protein sequence ID" value="CBY12086.1"/>
    <property type="molecule type" value="Genomic_DNA"/>
</dbReference>
<dbReference type="GO" id="GO:0017171">
    <property type="term" value="F:serine hydrolase activity"/>
    <property type="evidence" value="ECO:0007669"/>
    <property type="project" value="TreeGrafter"/>
</dbReference>
<accession>E4XQK0</accession>
<dbReference type="GO" id="GO:0016298">
    <property type="term" value="F:lipase activity"/>
    <property type="evidence" value="ECO:0007669"/>
    <property type="project" value="InterPro"/>
</dbReference>
<dbReference type="SUPFAM" id="SSF53474">
    <property type="entry name" value="alpha/beta-Hydrolases"/>
    <property type="match status" value="1"/>
</dbReference>
<keyword evidence="7" id="KW-1185">Reference proteome</keyword>
<sequence>MRLFSIFFPFIFGNEICKKKLIKGEDCVQDFHSLGQFTTAFPWSYQADAFTRDPKAHRFPCTVDSPTSHNVKMRIFNHNHQLVANHVTFSINSDSVHLMNDVHWHRNSTTVILVHGWNSRVIEEDEELSNQGKLFVDEMLKQKANVNIVLLDWSEKANDLKYWLPATNTQVVGALLGEFIKNLIDAEMNTIGDFHLAGHSLGAHICGYAAKWLKTRTDGKLPRISALDPAGPMFQFLDDPALNVC</sequence>
<dbReference type="InterPro" id="IPR029058">
    <property type="entry name" value="AB_hydrolase_fold"/>
</dbReference>
<evidence type="ECO:0000256" key="2">
    <source>
        <dbReference type="ARBA" id="ARBA00010701"/>
    </source>
</evidence>
<dbReference type="AlphaFoldDB" id="E4XQK0"/>
<evidence type="ECO:0000313" key="7">
    <source>
        <dbReference type="Proteomes" id="UP000001307"/>
    </source>
</evidence>
<dbReference type="PANTHER" id="PTHR11610:SF173">
    <property type="entry name" value="LIPASE DOMAIN-CONTAINING PROTEIN-RELATED"/>
    <property type="match status" value="1"/>
</dbReference>
<dbReference type="Gene3D" id="3.40.50.1820">
    <property type="entry name" value="alpha/beta hydrolase"/>
    <property type="match status" value="1"/>
</dbReference>
<evidence type="ECO:0000256" key="3">
    <source>
        <dbReference type="ARBA" id="ARBA00022525"/>
    </source>
</evidence>
<dbReference type="Proteomes" id="UP000001307">
    <property type="component" value="Unassembled WGS sequence"/>
</dbReference>
<dbReference type="GO" id="GO:0016042">
    <property type="term" value="P:lipid catabolic process"/>
    <property type="evidence" value="ECO:0007669"/>
    <property type="project" value="TreeGrafter"/>
</dbReference>
<evidence type="ECO:0000256" key="4">
    <source>
        <dbReference type="RuleBase" id="RU004262"/>
    </source>
</evidence>
<reference evidence="6 7" key="1">
    <citation type="journal article" date="2010" name="Science">
        <title>Plasticity of animal genome architecture unmasked by rapid evolution of a pelagic tunicate.</title>
        <authorList>
            <person name="Denoeud F."/>
            <person name="Henriet S."/>
            <person name="Mungpakdee S."/>
            <person name="Aury J.M."/>
            <person name="Da Silva C."/>
            <person name="Brinkmann H."/>
            <person name="Mikhaleva J."/>
            <person name="Olsen L.C."/>
            <person name="Jubin C."/>
            <person name="Canestro C."/>
            <person name="Bouquet J.M."/>
            <person name="Danks G."/>
            <person name="Poulain J."/>
            <person name="Campsteijn C."/>
            <person name="Adamski M."/>
            <person name="Cross I."/>
            <person name="Yadetie F."/>
            <person name="Muffato M."/>
            <person name="Louis A."/>
            <person name="Butcher S."/>
            <person name="Tsagkogeorga G."/>
            <person name="Konrad A."/>
            <person name="Singh S."/>
            <person name="Jensen M.F."/>
            <person name="Cong E.H."/>
            <person name="Eikeseth-Otteraa H."/>
            <person name="Noel B."/>
            <person name="Anthouard V."/>
            <person name="Porcel B.M."/>
            <person name="Kachouri-Lafond R."/>
            <person name="Nishino A."/>
            <person name="Ugolini M."/>
            <person name="Chourrout P."/>
            <person name="Nishida H."/>
            <person name="Aasland R."/>
            <person name="Huzurbazar S."/>
            <person name="Westhof E."/>
            <person name="Delsuc F."/>
            <person name="Lehrach H."/>
            <person name="Reinhardt R."/>
            <person name="Weissenbach J."/>
            <person name="Roy S.W."/>
            <person name="Artiguenave F."/>
            <person name="Postlethwait J.H."/>
            <person name="Manak J.R."/>
            <person name="Thompson E.M."/>
            <person name="Jaillon O."/>
            <person name="Du Pasquier L."/>
            <person name="Boudinot P."/>
            <person name="Liberles D.A."/>
            <person name="Volff J.N."/>
            <person name="Philippe H."/>
            <person name="Lenhard B."/>
            <person name="Roest Crollius H."/>
            <person name="Wincker P."/>
            <person name="Chourrout D."/>
        </authorList>
    </citation>
    <scope>NUCLEOTIDE SEQUENCE [LARGE SCALE GENOMIC DNA]</scope>
</reference>
<dbReference type="GO" id="GO:0005615">
    <property type="term" value="C:extracellular space"/>
    <property type="evidence" value="ECO:0007669"/>
    <property type="project" value="TreeGrafter"/>
</dbReference>